<accession>A0A3E2BNL1</accession>
<dbReference type="CDD" id="cd02142">
    <property type="entry name" value="McbC_SagB-like_oxidoreductase"/>
    <property type="match status" value="1"/>
</dbReference>
<dbReference type="GO" id="GO:0016491">
    <property type="term" value="F:oxidoreductase activity"/>
    <property type="evidence" value="ECO:0007669"/>
    <property type="project" value="InterPro"/>
</dbReference>
<dbReference type="Proteomes" id="UP000257323">
    <property type="component" value="Unassembled WGS sequence"/>
</dbReference>
<protein>
    <recommendedName>
        <fullName evidence="1">Nitroreductase domain-containing protein</fullName>
    </recommendedName>
</protein>
<dbReference type="InterPro" id="IPR029479">
    <property type="entry name" value="Nitroreductase"/>
</dbReference>
<dbReference type="Pfam" id="PF00881">
    <property type="entry name" value="Nitroreductase"/>
    <property type="match status" value="1"/>
</dbReference>
<dbReference type="EMBL" id="QUAH01000004">
    <property type="protein sequence ID" value="RFT16335.1"/>
    <property type="molecule type" value="Genomic_DNA"/>
</dbReference>
<evidence type="ECO:0000313" key="3">
    <source>
        <dbReference type="Proteomes" id="UP000257323"/>
    </source>
</evidence>
<comment type="caution">
    <text evidence="2">The sequence shown here is derived from an EMBL/GenBank/DDBJ whole genome shotgun (WGS) entry which is preliminary data.</text>
</comment>
<evidence type="ECO:0000313" key="2">
    <source>
        <dbReference type="EMBL" id="RFT16335.1"/>
    </source>
</evidence>
<feature type="domain" description="Nitroreductase" evidence="1">
    <location>
        <begin position="62"/>
        <end position="240"/>
    </location>
</feature>
<dbReference type="InterPro" id="IPR000415">
    <property type="entry name" value="Nitroreductase-like"/>
</dbReference>
<reference evidence="2 3" key="1">
    <citation type="submission" date="2018-08" db="EMBL/GenBank/DDBJ databases">
        <title>Genome analysis of the thermophilic bacterium of the candidate phylum Aminicenantes from deep subsurface aquifer revealed its physiology and ecological role.</title>
        <authorList>
            <person name="Kadnikov V.V."/>
            <person name="Mardanov A.V."/>
            <person name="Beletsky A.V."/>
            <person name="Karnachuk O.V."/>
            <person name="Ravin N.V."/>
        </authorList>
    </citation>
    <scope>NUCLEOTIDE SEQUENCE [LARGE SCALE GENOMIC DNA]</scope>
    <source>
        <strain evidence="2">BY38</strain>
    </source>
</reference>
<sequence>MREGIGHQFQLETKYQREPYSPGALERQKKRERLKEKLVDRVIPLPAPDRENGWPLFRAMNTRRSVREYQKKPVSLEALSQVLWAAAGVTLKAGDFLLRTAPSAGALYPVDIYVFAREVVGLAPGLYHFVPANQSLRQRYEGDFSELLADAALNQDFLAEASFVLVFTAVFERTTWKYGARGFRYIYLDAGHVAQNASLAAVSLGLGSCPVAAFFDDEINSLLGVNPARESAIYLLAVGWPRP</sequence>
<dbReference type="PANTHER" id="PTHR43745:SF2">
    <property type="entry name" value="NITROREDUCTASE MJ1384-RELATED"/>
    <property type="match status" value="1"/>
</dbReference>
<dbReference type="SUPFAM" id="SSF55469">
    <property type="entry name" value="FMN-dependent nitroreductase-like"/>
    <property type="match status" value="1"/>
</dbReference>
<name>A0A3E2BNL1_9BACT</name>
<dbReference type="AlphaFoldDB" id="A0A3E2BNL1"/>
<dbReference type="InterPro" id="IPR020051">
    <property type="entry name" value="SagB-type_dehydrogenase"/>
</dbReference>
<dbReference type="InterPro" id="IPR052544">
    <property type="entry name" value="Bacteriocin_Proc_Enz"/>
</dbReference>
<evidence type="ECO:0000259" key="1">
    <source>
        <dbReference type="Pfam" id="PF00881"/>
    </source>
</evidence>
<dbReference type="NCBIfam" id="TIGR03605">
    <property type="entry name" value="antibiot_sagB"/>
    <property type="match status" value="1"/>
</dbReference>
<proteinExistence type="predicted"/>
<dbReference type="PANTHER" id="PTHR43745">
    <property type="entry name" value="NITROREDUCTASE MJ1384-RELATED"/>
    <property type="match status" value="1"/>
</dbReference>
<gene>
    <name evidence="2" type="ORF">OP8BY_1939</name>
</gene>
<organism evidence="2 3">
    <name type="scientific">Candidatus Saccharicenans subterraneus</name>
    <dbReference type="NCBI Taxonomy" id="2508984"/>
    <lineage>
        <taxon>Bacteria</taxon>
        <taxon>Candidatus Aminicenantota</taxon>
        <taxon>Candidatus Aminicenantia</taxon>
        <taxon>Candidatus Aminicenantales</taxon>
        <taxon>Candidatus Saccharicenantaceae</taxon>
        <taxon>Candidatus Saccharicenans</taxon>
    </lineage>
</organism>
<dbReference type="Gene3D" id="3.40.109.10">
    <property type="entry name" value="NADH Oxidase"/>
    <property type="match status" value="1"/>
</dbReference>